<reference evidence="2" key="1">
    <citation type="submission" date="2023-03" db="EMBL/GenBank/DDBJ databases">
        <title>Synergistic degradation of erythromycin by symbiotic bacteria Ery-6A and Ery-6B and application in simulated water remediation.</title>
        <authorList>
            <person name="Xu S."/>
        </authorList>
    </citation>
    <scope>NUCLEOTIDE SEQUENCE</scope>
    <source>
        <strain evidence="2">Ery-6A</strain>
        <plasmid evidence="2">unnamed1</plasmid>
    </source>
</reference>
<dbReference type="AlphaFoldDB" id="A0AAX3SVM8"/>
<dbReference type="Pfam" id="PF14534">
    <property type="entry name" value="DUF4440"/>
    <property type="match status" value="1"/>
</dbReference>
<dbReference type="RefSeq" id="WP_031943237.1">
    <property type="nucleotide sequence ID" value="NZ_CP120957.1"/>
</dbReference>
<sequence length="117" mass="13251">MHAALKEQIAGLERRLWLEGSEAFDKIMAPECFMVFPKPIGILTRQEILASLGNFARWDEVTIEGGHWQLPTENVVVFSYEAQAKRGEQPYAAFCSSTYVFIGQVWRIVLHQHTVGG</sequence>
<dbReference type="Proteomes" id="UP001219066">
    <property type="component" value="Plasmid unnamed1"/>
</dbReference>
<accession>A0AAX3SVM8</accession>
<evidence type="ECO:0000313" key="2">
    <source>
        <dbReference type="EMBL" id="WFF84151.1"/>
    </source>
</evidence>
<gene>
    <name evidence="2" type="ORF">PYR84_30040</name>
</gene>
<geneLocation type="plasmid" evidence="2 3">
    <name>unnamed1</name>
</geneLocation>
<feature type="domain" description="DUF4440" evidence="1">
    <location>
        <begin position="21"/>
        <end position="108"/>
    </location>
</feature>
<dbReference type="InterPro" id="IPR032710">
    <property type="entry name" value="NTF2-like_dom_sf"/>
</dbReference>
<proteinExistence type="predicted"/>
<dbReference type="EMBL" id="CP120957">
    <property type="protein sequence ID" value="WFF84151.1"/>
    <property type="molecule type" value="Genomic_DNA"/>
</dbReference>
<evidence type="ECO:0000259" key="1">
    <source>
        <dbReference type="Pfam" id="PF14534"/>
    </source>
</evidence>
<organism evidence="2 3">
    <name type="scientific">Delftia tsuruhatensis</name>
    <dbReference type="NCBI Taxonomy" id="180282"/>
    <lineage>
        <taxon>Bacteria</taxon>
        <taxon>Pseudomonadati</taxon>
        <taxon>Pseudomonadota</taxon>
        <taxon>Betaproteobacteria</taxon>
        <taxon>Burkholderiales</taxon>
        <taxon>Comamonadaceae</taxon>
        <taxon>Delftia</taxon>
    </lineage>
</organism>
<evidence type="ECO:0000313" key="3">
    <source>
        <dbReference type="Proteomes" id="UP001219066"/>
    </source>
</evidence>
<protein>
    <submittedName>
        <fullName evidence="2">Nuclear transport factor 2 family protein</fullName>
    </submittedName>
</protein>
<name>A0AAX3SVM8_9BURK</name>
<keyword evidence="2" id="KW-0614">Plasmid</keyword>
<dbReference type="SUPFAM" id="SSF54427">
    <property type="entry name" value="NTF2-like"/>
    <property type="match status" value="1"/>
</dbReference>
<dbReference type="InterPro" id="IPR027843">
    <property type="entry name" value="DUF4440"/>
</dbReference>
<dbReference type="Gene3D" id="3.10.450.50">
    <property type="match status" value="1"/>
</dbReference>